<feature type="compositionally biased region" description="Low complexity" evidence="9">
    <location>
        <begin position="114"/>
        <end position="124"/>
    </location>
</feature>
<dbReference type="FunFam" id="2.40.10.10:FF:000028">
    <property type="entry name" value="Serine protease easter"/>
    <property type="match status" value="1"/>
</dbReference>
<dbReference type="Gene3D" id="2.40.10.10">
    <property type="entry name" value="Trypsin-like serine proteases"/>
    <property type="match status" value="1"/>
</dbReference>
<dbReference type="InterPro" id="IPR009003">
    <property type="entry name" value="Peptidase_S1_PA"/>
</dbReference>
<comment type="subcellular location">
    <subcellularLocation>
        <location evidence="1">Secreted</location>
    </subcellularLocation>
</comment>
<dbReference type="EMBL" id="OU895877">
    <property type="protein sequence ID" value="CAG9797987.1"/>
    <property type="molecule type" value="Genomic_DNA"/>
</dbReference>
<feature type="signal peptide" evidence="10">
    <location>
        <begin position="1"/>
        <end position="22"/>
    </location>
</feature>
<keyword evidence="2" id="KW-0964">Secreted</keyword>
<dbReference type="SMART" id="SM00020">
    <property type="entry name" value="Tryp_SPc"/>
    <property type="match status" value="1"/>
</dbReference>
<comment type="similarity">
    <text evidence="8">Belongs to the peptidase S1 family. CLIP subfamily.</text>
</comment>
<protein>
    <recommendedName>
        <fullName evidence="11">Peptidase S1 domain-containing protein</fullName>
    </recommendedName>
</protein>
<keyword evidence="6" id="KW-1015">Disulfide bond</keyword>
<evidence type="ECO:0000256" key="5">
    <source>
        <dbReference type="ARBA" id="ARBA00022859"/>
    </source>
</evidence>
<evidence type="ECO:0000256" key="9">
    <source>
        <dbReference type="SAM" id="MobiDB-lite"/>
    </source>
</evidence>
<evidence type="ECO:0000313" key="12">
    <source>
        <dbReference type="EMBL" id="CAG9797987.1"/>
    </source>
</evidence>
<dbReference type="InterPro" id="IPR001254">
    <property type="entry name" value="Trypsin_dom"/>
</dbReference>
<dbReference type="InterPro" id="IPR001314">
    <property type="entry name" value="Peptidase_S1A"/>
</dbReference>
<dbReference type="InterPro" id="IPR018114">
    <property type="entry name" value="TRYPSIN_HIS"/>
</dbReference>
<keyword evidence="3" id="KW-0399">Innate immunity</keyword>
<evidence type="ECO:0000256" key="2">
    <source>
        <dbReference type="ARBA" id="ARBA00022525"/>
    </source>
</evidence>
<evidence type="ECO:0000256" key="6">
    <source>
        <dbReference type="ARBA" id="ARBA00023157"/>
    </source>
</evidence>
<keyword evidence="4 10" id="KW-0732">Signal</keyword>
<dbReference type="GO" id="GO:0005576">
    <property type="term" value="C:extracellular region"/>
    <property type="evidence" value="ECO:0007669"/>
    <property type="project" value="UniProtKB-SubCell"/>
</dbReference>
<dbReference type="Pfam" id="PF00089">
    <property type="entry name" value="Trypsin"/>
    <property type="match status" value="1"/>
</dbReference>
<dbReference type="AlphaFoldDB" id="A0A9N9WNG9"/>
<reference evidence="12" key="1">
    <citation type="submission" date="2022-01" db="EMBL/GenBank/DDBJ databases">
        <authorList>
            <person name="King R."/>
        </authorList>
    </citation>
    <scope>NUCLEOTIDE SEQUENCE</scope>
</reference>
<evidence type="ECO:0000256" key="4">
    <source>
        <dbReference type="ARBA" id="ARBA00022729"/>
    </source>
</evidence>
<gene>
    <name evidence="12" type="ORF">CHIRRI_LOCUS972</name>
</gene>
<name>A0A9N9WNG9_9DIPT</name>
<dbReference type="PANTHER" id="PTHR24252:SF7">
    <property type="entry name" value="HYALIN"/>
    <property type="match status" value="1"/>
</dbReference>
<evidence type="ECO:0000256" key="7">
    <source>
        <dbReference type="ARBA" id="ARBA00023180"/>
    </source>
</evidence>
<dbReference type="SUPFAM" id="SSF50494">
    <property type="entry name" value="Trypsin-like serine proteases"/>
    <property type="match status" value="1"/>
</dbReference>
<proteinExistence type="inferred from homology"/>
<feature type="region of interest" description="Disordered" evidence="9">
    <location>
        <begin position="106"/>
        <end position="131"/>
    </location>
</feature>
<sequence length="380" mass="43521">MRSLTFNKIIFLILLNFKDSISSNFYVGKSCELKSGARGTCQQWNDCSIVKELWEKKAISRAHVTDCDIVKRLICCPISLDDETSTHRTRTPQFDEVKTTVRVTRPTRQRRPKTTTTTEPPTTQASTRRHFNRDQERISQIKCKEYAKKVWHTTLIAPLPGQTPLERRNSKCTHKSTPLIVGGTAAVMDEFPHQALLGYSPRNTVEWLCGGSLVSATFVITAAHCLFERQKGHVQKVKVGMRYKDQEHDNRKVFVYNIKKTFKHQNYNEQTFNEDIALLKLDGTVPIDEHILPICLPTMQYEAEKVLATGFGVTQTYGQQSEVLLKVTLESFLPTDCKAAFPEDGIVQFDEQTMLCYGHHRERKDTCRVRIKSTDIDSFI</sequence>
<dbReference type="InterPro" id="IPR043504">
    <property type="entry name" value="Peptidase_S1_PA_chymotrypsin"/>
</dbReference>
<evidence type="ECO:0000256" key="1">
    <source>
        <dbReference type="ARBA" id="ARBA00004613"/>
    </source>
</evidence>
<dbReference type="Proteomes" id="UP001153620">
    <property type="component" value="Chromosome 1"/>
</dbReference>
<evidence type="ECO:0000256" key="3">
    <source>
        <dbReference type="ARBA" id="ARBA00022588"/>
    </source>
</evidence>
<evidence type="ECO:0000256" key="10">
    <source>
        <dbReference type="SAM" id="SignalP"/>
    </source>
</evidence>
<evidence type="ECO:0000259" key="11">
    <source>
        <dbReference type="PROSITE" id="PS50240"/>
    </source>
</evidence>
<dbReference type="PANTHER" id="PTHR24252">
    <property type="entry name" value="ACROSIN-RELATED"/>
    <property type="match status" value="1"/>
</dbReference>
<dbReference type="CDD" id="cd00190">
    <property type="entry name" value="Tryp_SPc"/>
    <property type="match status" value="1"/>
</dbReference>
<feature type="domain" description="Peptidase S1" evidence="11">
    <location>
        <begin position="180"/>
        <end position="368"/>
    </location>
</feature>
<reference evidence="12" key="2">
    <citation type="submission" date="2022-10" db="EMBL/GenBank/DDBJ databases">
        <authorList>
            <consortium name="ENA_rothamsted_submissions"/>
            <consortium name="culmorum"/>
            <person name="King R."/>
        </authorList>
    </citation>
    <scope>NUCLEOTIDE SEQUENCE</scope>
</reference>
<keyword evidence="13" id="KW-1185">Reference proteome</keyword>
<keyword evidence="5" id="KW-0391">Immunity</keyword>
<dbReference type="PROSITE" id="PS50240">
    <property type="entry name" value="TRYPSIN_DOM"/>
    <property type="match status" value="1"/>
</dbReference>
<feature type="chain" id="PRO_5040504167" description="Peptidase S1 domain-containing protein" evidence="10">
    <location>
        <begin position="23"/>
        <end position="380"/>
    </location>
</feature>
<dbReference type="PROSITE" id="PS00134">
    <property type="entry name" value="TRYPSIN_HIS"/>
    <property type="match status" value="1"/>
</dbReference>
<dbReference type="GO" id="GO:0004252">
    <property type="term" value="F:serine-type endopeptidase activity"/>
    <property type="evidence" value="ECO:0007669"/>
    <property type="project" value="InterPro"/>
</dbReference>
<evidence type="ECO:0000256" key="8">
    <source>
        <dbReference type="ARBA" id="ARBA00024195"/>
    </source>
</evidence>
<dbReference type="OrthoDB" id="6339452at2759"/>
<dbReference type="PRINTS" id="PR00722">
    <property type="entry name" value="CHYMOTRYPSIN"/>
</dbReference>
<organism evidence="12 13">
    <name type="scientific">Chironomus riparius</name>
    <dbReference type="NCBI Taxonomy" id="315576"/>
    <lineage>
        <taxon>Eukaryota</taxon>
        <taxon>Metazoa</taxon>
        <taxon>Ecdysozoa</taxon>
        <taxon>Arthropoda</taxon>
        <taxon>Hexapoda</taxon>
        <taxon>Insecta</taxon>
        <taxon>Pterygota</taxon>
        <taxon>Neoptera</taxon>
        <taxon>Endopterygota</taxon>
        <taxon>Diptera</taxon>
        <taxon>Nematocera</taxon>
        <taxon>Chironomoidea</taxon>
        <taxon>Chironomidae</taxon>
        <taxon>Chironominae</taxon>
        <taxon>Chironomus</taxon>
    </lineage>
</organism>
<keyword evidence="7" id="KW-0325">Glycoprotein</keyword>
<dbReference type="GO" id="GO:0006508">
    <property type="term" value="P:proteolysis"/>
    <property type="evidence" value="ECO:0007669"/>
    <property type="project" value="InterPro"/>
</dbReference>
<accession>A0A9N9WNG9</accession>
<evidence type="ECO:0000313" key="13">
    <source>
        <dbReference type="Proteomes" id="UP001153620"/>
    </source>
</evidence>
<dbReference type="GO" id="GO:0045087">
    <property type="term" value="P:innate immune response"/>
    <property type="evidence" value="ECO:0007669"/>
    <property type="project" value="UniProtKB-KW"/>
</dbReference>